<evidence type="ECO:0000256" key="7">
    <source>
        <dbReference type="SAM" id="Phobius"/>
    </source>
</evidence>
<evidence type="ECO:0000256" key="5">
    <source>
        <dbReference type="ARBA" id="ARBA00022989"/>
    </source>
</evidence>
<evidence type="ECO:0000256" key="3">
    <source>
        <dbReference type="ARBA" id="ARBA00022692"/>
    </source>
</evidence>
<feature type="transmembrane region" description="Helical" evidence="7">
    <location>
        <begin position="76"/>
        <end position="98"/>
    </location>
</feature>
<keyword evidence="2" id="KW-1003">Cell membrane</keyword>
<dbReference type="RefSeq" id="WP_018472101.1">
    <property type="nucleotide sequence ID" value="NZ_BMWX01000002.1"/>
</dbReference>
<evidence type="ECO:0000313" key="9">
    <source>
        <dbReference type="EMBL" id="GGZ21993.1"/>
    </source>
</evidence>
<evidence type="ECO:0000259" key="8">
    <source>
        <dbReference type="SMART" id="SM00014"/>
    </source>
</evidence>
<keyword evidence="10" id="KW-1185">Reference proteome</keyword>
<feature type="transmembrane region" description="Helical" evidence="7">
    <location>
        <begin position="154"/>
        <end position="172"/>
    </location>
</feature>
<dbReference type="Pfam" id="PF01569">
    <property type="entry name" value="PAP2"/>
    <property type="match status" value="1"/>
</dbReference>
<comment type="subcellular location">
    <subcellularLocation>
        <location evidence="1">Cell membrane</location>
        <topology evidence="1">Multi-pass membrane protein</topology>
    </subcellularLocation>
</comment>
<evidence type="ECO:0000313" key="10">
    <source>
        <dbReference type="Proteomes" id="UP000619457"/>
    </source>
</evidence>
<protein>
    <recommendedName>
        <fullName evidence="8">Phosphatidic acid phosphatase type 2/haloperoxidase domain-containing protein</fullName>
    </recommendedName>
</protein>
<reference evidence="9" key="1">
    <citation type="journal article" date="2014" name="Int. J. Syst. Evol. Microbiol.">
        <title>Complete genome sequence of Corynebacterium casei LMG S-19264T (=DSM 44701T), isolated from a smear-ripened cheese.</title>
        <authorList>
            <consortium name="US DOE Joint Genome Institute (JGI-PGF)"/>
            <person name="Walter F."/>
            <person name="Albersmeier A."/>
            <person name="Kalinowski J."/>
            <person name="Ruckert C."/>
        </authorList>
    </citation>
    <scope>NUCLEOTIDE SEQUENCE</scope>
    <source>
        <strain evidence="9">KCTC 12368</strain>
    </source>
</reference>
<gene>
    <name evidence="9" type="ORF">GCM10007049_13460</name>
</gene>
<dbReference type="InterPro" id="IPR000326">
    <property type="entry name" value="PAP2/HPO"/>
</dbReference>
<sequence>MKKKSIPEVFLFIYFFTLIIGGIVLLNAPKGDYELFLNRHHFFTADLFFSWITHLGDGLVFLVVFPILLIYRFSHALLCVFTAAIHMLACVILKRFVFAGSPRPAEFFKDIDLVQVAGVPLYHWHSFPSGHTATAFALMTMLAMLYRKNFPLQFIFAGLAILAGFSRVYLMQHFIGDVLVGSMIGVGSAMAARWVVRTQLKGKAFKKGLIRKKKVPLSDLHPGYQTIKVDIRQWKWPF</sequence>
<keyword evidence="6 7" id="KW-0472">Membrane</keyword>
<reference evidence="9" key="2">
    <citation type="submission" date="2020-09" db="EMBL/GenBank/DDBJ databases">
        <authorList>
            <person name="Sun Q."/>
            <person name="Kim S."/>
        </authorList>
    </citation>
    <scope>NUCLEOTIDE SEQUENCE</scope>
    <source>
        <strain evidence="9">KCTC 12368</strain>
    </source>
</reference>
<dbReference type="SMART" id="SM00014">
    <property type="entry name" value="acidPPc"/>
    <property type="match status" value="1"/>
</dbReference>
<keyword evidence="3 7" id="KW-0812">Transmembrane</keyword>
<feature type="transmembrane region" description="Helical" evidence="7">
    <location>
        <begin position="178"/>
        <end position="196"/>
    </location>
</feature>
<dbReference type="Proteomes" id="UP000619457">
    <property type="component" value="Unassembled WGS sequence"/>
</dbReference>
<evidence type="ECO:0000256" key="6">
    <source>
        <dbReference type="ARBA" id="ARBA00023136"/>
    </source>
</evidence>
<organism evidence="9 10">
    <name type="scientific">Echinicola pacifica</name>
    <dbReference type="NCBI Taxonomy" id="346377"/>
    <lineage>
        <taxon>Bacteria</taxon>
        <taxon>Pseudomonadati</taxon>
        <taxon>Bacteroidota</taxon>
        <taxon>Cytophagia</taxon>
        <taxon>Cytophagales</taxon>
        <taxon>Cyclobacteriaceae</taxon>
        <taxon>Echinicola</taxon>
    </lineage>
</organism>
<dbReference type="EMBL" id="BMWX01000002">
    <property type="protein sequence ID" value="GGZ21993.1"/>
    <property type="molecule type" value="Genomic_DNA"/>
</dbReference>
<dbReference type="SUPFAM" id="SSF48317">
    <property type="entry name" value="Acid phosphatase/Vanadium-dependent haloperoxidase"/>
    <property type="match status" value="1"/>
</dbReference>
<keyword evidence="4" id="KW-0378">Hydrolase</keyword>
<accession>A0A918PSQ5</accession>
<evidence type="ECO:0000256" key="1">
    <source>
        <dbReference type="ARBA" id="ARBA00004651"/>
    </source>
</evidence>
<dbReference type="PANTHER" id="PTHR14969:SF62">
    <property type="entry name" value="DECAPRENYLPHOSPHORYL-5-PHOSPHORIBOSE PHOSPHATASE RV3807C-RELATED"/>
    <property type="match status" value="1"/>
</dbReference>
<proteinExistence type="predicted"/>
<evidence type="ECO:0000256" key="2">
    <source>
        <dbReference type="ARBA" id="ARBA00022475"/>
    </source>
</evidence>
<dbReference type="GO" id="GO:0005886">
    <property type="term" value="C:plasma membrane"/>
    <property type="evidence" value="ECO:0007669"/>
    <property type="project" value="UniProtKB-SubCell"/>
</dbReference>
<keyword evidence="5 7" id="KW-1133">Transmembrane helix</keyword>
<dbReference type="CDD" id="cd01610">
    <property type="entry name" value="PAP2_like"/>
    <property type="match status" value="1"/>
</dbReference>
<comment type="caution">
    <text evidence="9">The sequence shown here is derived from an EMBL/GenBank/DDBJ whole genome shotgun (WGS) entry which is preliminary data.</text>
</comment>
<feature type="transmembrane region" description="Helical" evidence="7">
    <location>
        <begin position="9"/>
        <end position="28"/>
    </location>
</feature>
<dbReference type="PANTHER" id="PTHR14969">
    <property type="entry name" value="SPHINGOSINE-1-PHOSPHATE PHOSPHOHYDROLASE"/>
    <property type="match status" value="1"/>
</dbReference>
<dbReference type="GO" id="GO:0016787">
    <property type="term" value="F:hydrolase activity"/>
    <property type="evidence" value="ECO:0007669"/>
    <property type="project" value="UniProtKB-KW"/>
</dbReference>
<dbReference type="Gene3D" id="1.20.144.10">
    <property type="entry name" value="Phosphatidic acid phosphatase type 2/haloperoxidase"/>
    <property type="match status" value="1"/>
</dbReference>
<name>A0A918PSQ5_9BACT</name>
<feature type="transmembrane region" description="Helical" evidence="7">
    <location>
        <begin position="48"/>
        <end position="69"/>
    </location>
</feature>
<feature type="transmembrane region" description="Helical" evidence="7">
    <location>
        <begin position="129"/>
        <end position="147"/>
    </location>
</feature>
<dbReference type="InterPro" id="IPR036938">
    <property type="entry name" value="PAP2/HPO_sf"/>
</dbReference>
<feature type="domain" description="Phosphatidic acid phosphatase type 2/haloperoxidase" evidence="8">
    <location>
        <begin position="76"/>
        <end position="193"/>
    </location>
</feature>
<dbReference type="AlphaFoldDB" id="A0A918PSQ5"/>
<evidence type="ECO:0000256" key="4">
    <source>
        <dbReference type="ARBA" id="ARBA00022801"/>
    </source>
</evidence>